<dbReference type="EMBL" id="RAQO01000004">
    <property type="protein sequence ID" value="RKF19560.1"/>
    <property type="molecule type" value="Genomic_DNA"/>
</dbReference>
<keyword evidence="2" id="KW-1185">Reference proteome</keyword>
<dbReference type="InterPro" id="IPR010890">
    <property type="entry name" value="PriC"/>
</dbReference>
<gene>
    <name evidence="1" type="ORF">DBZ36_03595</name>
</gene>
<name>A0A420EFW9_9ALTE</name>
<dbReference type="RefSeq" id="WP_120353565.1">
    <property type="nucleotide sequence ID" value="NZ_RAQO01000004.1"/>
</dbReference>
<reference evidence="1 2" key="1">
    <citation type="submission" date="2018-09" db="EMBL/GenBank/DDBJ databases">
        <authorList>
            <person name="Wang Z."/>
        </authorList>
    </citation>
    <scope>NUCLEOTIDE SEQUENCE [LARGE SCALE GENOMIC DNA]</scope>
    <source>
        <strain evidence="1 2">ALS 81</strain>
    </source>
</reference>
<sequence length="192" mass="22418">MTPLSSLGLNSDKQQHIRELLISLEQDAGYSDERGKRNAFQKMQRCFPPFNTRSDAFSDYAIELKLEFERLLELGQRSDCSYELLEQYSERFLVKIAFLKQCLAKVSQSFGKNTSDWQQHLQSLQYSDDREAIYKALAKQKHYEAQLKQKITKAETIEAQSANQHALQLRLQRCQNSTTALRQRLDLLKHKN</sequence>
<comment type="caution">
    <text evidence="1">The sequence shown here is derived from an EMBL/GenBank/DDBJ whole genome shotgun (WGS) entry which is preliminary data.</text>
</comment>
<protein>
    <submittedName>
        <fullName evidence="1">Uncharacterized protein</fullName>
    </submittedName>
</protein>
<organism evidence="1 2">
    <name type="scientific">Alginatibacterium sediminis</name>
    <dbReference type="NCBI Taxonomy" id="2164068"/>
    <lineage>
        <taxon>Bacteria</taxon>
        <taxon>Pseudomonadati</taxon>
        <taxon>Pseudomonadota</taxon>
        <taxon>Gammaproteobacteria</taxon>
        <taxon>Alteromonadales</taxon>
        <taxon>Alteromonadaceae</taxon>
        <taxon>Alginatibacterium</taxon>
    </lineage>
</organism>
<dbReference type="Pfam" id="PF07445">
    <property type="entry name" value="PriC"/>
    <property type="match status" value="1"/>
</dbReference>
<evidence type="ECO:0000313" key="2">
    <source>
        <dbReference type="Proteomes" id="UP000286482"/>
    </source>
</evidence>
<dbReference type="AlphaFoldDB" id="A0A420EFW9"/>
<proteinExistence type="predicted"/>
<accession>A0A420EFW9</accession>
<evidence type="ECO:0000313" key="1">
    <source>
        <dbReference type="EMBL" id="RKF19560.1"/>
    </source>
</evidence>
<dbReference type="Proteomes" id="UP000286482">
    <property type="component" value="Unassembled WGS sequence"/>
</dbReference>